<dbReference type="InterPro" id="IPR050407">
    <property type="entry name" value="Geranylgeranyl_reductase"/>
</dbReference>
<dbReference type="SUPFAM" id="SSF51905">
    <property type="entry name" value="FAD/NAD(P)-binding domain"/>
    <property type="match status" value="1"/>
</dbReference>
<keyword evidence="6" id="KW-0149">Chlorophyll biosynthesis</keyword>
<dbReference type="OrthoDB" id="9803192at2"/>
<evidence type="ECO:0000313" key="12">
    <source>
        <dbReference type="EMBL" id="GAQ95575.1"/>
    </source>
</evidence>
<evidence type="ECO:0000256" key="8">
    <source>
        <dbReference type="ARBA" id="ARBA00033069"/>
    </source>
</evidence>
<dbReference type="NCBIfam" id="TIGR02032">
    <property type="entry name" value="GG-red-SF"/>
    <property type="match status" value="1"/>
</dbReference>
<evidence type="ECO:0000313" key="13">
    <source>
        <dbReference type="Proteomes" id="UP000054976"/>
    </source>
</evidence>
<feature type="domain" description="FAD-binding" evidence="11">
    <location>
        <begin position="2"/>
        <end position="284"/>
    </location>
</feature>
<dbReference type="InterPro" id="IPR011777">
    <property type="entry name" value="Geranylgeranyl_Rdtase_fam"/>
</dbReference>
<comment type="pathway">
    <text evidence="7">Porphyrin-containing compound metabolism.</text>
</comment>
<dbReference type="PANTHER" id="PTHR42685:SF4">
    <property type="entry name" value="GERANYLGERANYL DIPHOSPHATE REDUCTASE, CHLOROPLASTIC"/>
    <property type="match status" value="1"/>
</dbReference>
<comment type="catalytic activity">
    <reaction evidence="9">
        <text>phytyl diphosphate + 3 NADP(+) = geranylgeranyl diphosphate + 3 NADPH + 3 H(+)</text>
        <dbReference type="Rhea" id="RHEA:26229"/>
        <dbReference type="ChEBI" id="CHEBI:15378"/>
        <dbReference type="ChEBI" id="CHEBI:57533"/>
        <dbReference type="ChEBI" id="CHEBI:57783"/>
        <dbReference type="ChEBI" id="CHEBI:58349"/>
        <dbReference type="ChEBI" id="CHEBI:75434"/>
        <dbReference type="EC" id="1.3.1.83"/>
    </reaction>
</comment>
<keyword evidence="3" id="KW-0602">Photosynthesis</keyword>
<dbReference type="InterPro" id="IPR002938">
    <property type="entry name" value="FAD-bd"/>
</dbReference>
<gene>
    <name evidence="12" type="ORF">TAGGR_348</name>
</gene>
<sequence>MKCQVLVVGGGPAGSTAARLLAEKGIETVLIEKNLSFNKPCGGGIPSAGLKEFFILDKIQKEVKFNTVTKVKIVPPFSEPIEVSLKNGEILIFNRYNFDSFLRKLSELQGAKVIEGELTNIEKVNNKIKSTVKDKKGKVFQINSDYLIAADGVNSKVCTLIGTPKPDYYWTVSLHIPINSRPKDTCEFWFGNSHASFFYSWVFPGTDYLSVGTGSEDIRKLKVLIETFIKKRFTMTLNSFTLRAYKIPRWRKRKFFKNNILFCGDALGTVMPVSFEGIYYSMKSAQFASEAIIQKDLKLYEKLWNDNFLMQFTLMKKFQDFMFGNDERMDRWLNIHRDPAIQELAMALWLRKENGTKLIPLYLKAFGSFISRIAPFKIK</sequence>
<evidence type="ECO:0000256" key="7">
    <source>
        <dbReference type="ARBA" id="ARBA00023444"/>
    </source>
</evidence>
<evidence type="ECO:0000256" key="2">
    <source>
        <dbReference type="ARBA" id="ARBA00012380"/>
    </source>
</evidence>
<dbReference type="STRING" id="86166.TAGGR_348"/>
<dbReference type="GO" id="GO:0071949">
    <property type="term" value="F:FAD binding"/>
    <property type="evidence" value="ECO:0007669"/>
    <property type="project" value="InterPro"/>
</dbReference>
<dbReference type="Gene3D" id="3.50.50.60">
    <property type="entry name" value="FAD/NAD(P)-binding domain"/>
    <property type="match status" value="1"/>
</dbReference>
<dbReference type="PANTHER" id="PTHR42685">
    <property type="entry name" value="GERANYLGERANYL DIPHOSPHATE REDUCTASE"/>
    <property type="match status" value="1"/>
</dbReference>
<dbReference type="RefSeq" id="WP_059177012.1">
    <property type="nucleotide sequence ID" value="NZ_BCNO01000003.1"/>
</dbReference>
<dbReference type="EMBL" id="BCNO01000003">
    <property type="protein sequence ID" value="GAQ95575.1"/>
    <property type="molecule type" value="Genomic_DNA"/>
</dbReference>
<dbReference type="Pfam" id="PF01494">
    <property type="entry name" value="FAD_binding_3"/>
    <property type="match status" value="1"/>
</dbReference>
<comment type="caution">
    <text evidence="12">The sequence shown here is derived from an EMBL/GenBank/DDBJ whole genome shotgun (WGS) entry which is preliminary data.</text>
</comment>
<name>A0A0U9HRA5_9BACT</name>
<evidence type="ECO:0000259" key="11">
    <source>
        <dbReference type="Pfam" id="PF01494"/>
    </source>
</evidence>
<dbReference type="InterPro" id="IPR036188">
    <property type="entry name" value="FAD/NAD-bd_sf"/>
</dbReference>
<evidence type="ECO:0000256" key="3">
    <source>
        <dbReference type="ARBA" id="ARBA00022531"/>
    </source>
</evidence>
<evidence type="ECO:0000256" key="5">
    <source>
        <dbReference type="ARBA" id="ARBA00023002"/>
    </source>
</evidence>
<keyword evidence="4" id="KW-0521">NADP</keyword>
<reference evidence="13" key="1">
    <citation type="submission" date="2016-01" db="EMBL/GenBank/DDBJ databases">
        <title>Draft genome sequence of Thermodesulfovibrio aggregans strain TGE-P1.</title>
        <authorList>
            <person name="Sekiguchi Y."/>
            <person name="Ohashi A."/>
            <person name="Matsuura N."/>
            <person name="Tourlousse M.D."/>
        </authorList>
    </citation>
    <scope>NUCLEOTIDE SEQUENCE [LARGE SCALE GENOMIC DNA]</scope>
    <source>
        <strain evidence="13">TGE-P1</strain>
    </source>
</reference>
<accession>A0A0U9HRA5</accession>
<dbReference type="GO" id="GO:0015979">
    <property type="term" value="P:photosynthesis"/>
    <property type="evidence" value="ECO:0007669"/>
    <property type="project" value="UniProtKB-KW"/>
</dbReference>
<proteinExistence type="inferred from homology"/>
<keyword evidence="5" id="KW-0560">Oxidoreductase</keyword>
<evidence type="ECO:0000256" key="1">
    <source>
        <dbReference type="ARBA" id="ARBA00006632"/>
    </source>
</evidence>
<dbReference type="FunFam" id="3.50.50.60:FF:000083">
    <property type="entry name" value="Geranylgeranyl diphosphate reductase"/>
    <property type="match status" value="1"/>
</dbReference>
<dbReference type="GO" id="GO:0102067">
    <property type="term" value="F:geranylgeranyl diphosphate reductase activity"/>
    <property type="evidence" value="ECO:0007669"/>
    <property type="project" value="UniProtKB-EC"/>
</dbReference>
<evidence type="ECO:0000256" key="4">
    <source>
        <dbReference type="ARBA" id="ARBA00022857"/>
    </source>
</evidence>
<keyword evidence="13" id="KW-1185">Reference proteome</keyword>
<dbReference type="Proteomes" id="UP000054976">
    <property type="component" value="Unassembled WGS sequence"/>
</dbReference>
<evidence type="ECO:0000256" key="10">
    <source>
        <dbReference type="ARBA" id="ARBA00067637"/>
    </source>
</evidence>
<evidence type="ECO:0000256" key="6">
    <source>
        <dbReference type="ARBA" id="ARBA00023171"/>
    </source>
</evidence>
<dbReference type="GO" id="GO:0015995">
    <property type="term" value="P:chlorophyll biosynthetic process"/>
    <property type="evidence" value="ECO:0007669"/>
    <property type="project" value="UniProtKB-KW"/>
</dbReference>
<dbReference type="EC" id="1.3.1.83" evidence="2"/>
<protein>
    <recommendedName>
        <fullName evidence="10">Geranylgeranyl diphosphate reductase</fullName>
        <ecNumber evidence="2">1.3.1.83</ecNumber>
    </recommendedName>
    <alternativeName>
        <fullName evidence="8">Geranylgeranyl reductase</fullName>
    </alternativeName>
</protein>
<dbReference type="PRINTS" id="PR00420">
    <property type="entry name" value="RNGMNOXGNASE"/>
</dbReference>
<dbReference type="AlphaFoldDB" id="A0A0U9HRA5"/>
<organism evidence="12 13">
    <name type="scientific">Thermodesulfovibrio aggregans</name>
    <dbReference type="NCBI Taxonomy" id="86166"/>
    <lineage>
        <taxon>Bacteria</taxon>
        <taxon>Pseudomonadati</taxon>
        <taxon>Nitrospirota</taxon>
        <taxon>Thermodesulfovibrionia</taxon>
        <taxon>Thermodesulfovibrionales</taxon>
        <taxon>Thermodesulfovibrionaceae</taxon>
        <taxon>Thermodesulfovibrio</taxon>
    </lineage>
</organism>
<comment type="similarity">
    <text evidence="1">Belongs to the geranylgeranyl reductase family. ChlP subfamily.</text>
</comment>
<evidence type="ECO:0000256" key="9">
    <source>
        <dbReference type="ARBA" id="ARBA00047837"/>
    </source>
</evidence>